<proteinExistence type="predicted"/>
<dbReference type="Proteomes" id="UP000251670">
    <property type="component" value="Unassembled WGS sequence"/>
</dbReference>
<gene>
    <name evidence="1" type="ORF">NCTC13492_01860</name>
</gene>
<sequence length="480" mass="56171">METAVVTIKNGIPVRLKGKSPQINGANYQVTPTGYNIKGELLTFNYNGTDYVYMGEIDFEESHRKHKKFKTGYCKNLAYENYRKNENQIDNLLKPENWFEDFEFAKKGDLFKNDRVDLIGSKTDNYKKYFIYTNYEFKINNTELDFKDVSKYPLENLDISSPNYCKIIRKDRDQEFSYSSIEEGNFFTKNFKNRIDSLNISSSYKEVLYEGIIKICFRINKIFLEVLDIIAIEKLSDILYFIKNIPADKDVHKYIDEASPITTSYFTKTDKTIAHLLVDWGYKDLANTKELPFDVNMDQFYQGLYKPFHNYYNALVNFYQNLAYKSEIKFFKAPNSLPNTWSTTVLSEQDKSRFDYLSIVLPSSAISLLNVTERLNLIKNYVGQKSISREVESNILKIIHSFYLSPTDGEKFLDFLLERKDGKRTNFEALFNLFDDHDIQQISPVVGFFAEGKKIEEILFMHCIRFGKIVNMILGIFHPG</sequence>
<dbReference type="EMBL" id="UAWB01000002">
    <property type="protein sequence ID" value="SQB28576.1"/>
    <property type="molecule type" value="Genomic_DNA"/>
</dbReference>
<reference evidence="1 2" key="1">
    <citation type="submission" date="2018-06" db="EMBL/GenBank/DDBJ databases">
        <authorList>
            <consortium name="Pathogen Informatics"/>
            <person name="Doyle S."/>
        </authorList>
    </citation>
    <scope>NUCLEOTIDE SEQUENCE [LARGE SCALE GENOMIC DNA]</scope>
    <source>
        <strain evidence="1 2">NCTC13492</strain>
    </source>
</reference>
<evidence type="ECO:0000313" key="1">
    <source>
        <dbReference type="EMBL" id="SQB28576.1"/>
    </source>
</evidence>
<organism evidence="1 2">
    <name type="scientific">Chryseobacterium jejuense</name>
    <dbReference type="NCBI Taxonomy" id="445960"/>
    <lineage>
        <taxon>Bacteria</taxon>
        <taxon>Pseudomonadati</taxon>
        <taxon>Bacteroidota</taxon>
        <taxon>Flavobacteriia</taxon>
        <taxon>Flavobacteriales</taxon>
        <taxon>Weeksellaceae</taxon>
        <taxon>Chryseobacterium group</taxon>
        <taxon>Chryseobacterium</taxon>
    </lineage>
</organism>
<evidence type="ECO:0000313" key="2">
    <source>
        <dbReference type="Proteomes" id="UP000251670"/>
    </source>
</evidence>
<name>A0A2X2VHD5_CHRJE</name>
<accession>A0A2X2VHD5</accession>
<dbReference type="RefSeq" id="WP_111994777.1">
    <property type="nucleotide sequence ID" value="NZ_UAWB01000002.1"/>
</dbReference>
<dbReference type="AlphaFoldDB" id="A0A2X2VHD5"/>
<protein>
    <submittedName>
        <fullName evidence="1">Uncharacterized protein</fullName>
    </submittedName>
</protein>